<feature type="signal peptide" evidence="2">
    <location>
        <begin position="1"/>
        <end position="18"/>
    </location>
</feature>
<dbReference type="AlphaFoldDB" id="A0A7K0CR65"/>
<dbReference type="PROSITE" id="PS51257">
    <property type="entry name" value="PROKAR_LIPOPROTEIN"/>
    <property type="match status" value="1"/>
</dbReference>
<keyword evidence="4" id="KW-1185">Reference proteome</keyword>
<accession>A0A7K0CR65</accession>
<reference evidence="3 4" key="1">
    <citation type="submission" date="2019-10" db="EMBL/GenBank/DDBJ databases">
        <title>Streptomyces smaragdinus sp. nov. and Streptomyces fabii sp. nov., isolated from the gut of fungus growing-termite Macrotermes natalensis.</title>
        <authorList>
            <person name="Schwitalla J."/>
            <person name="Benndorf R."/>
            <person name="Martin K."/>
            <person name="De Beer W."/>
            <person name="Kaster A.-K."/>
            <person name="Vollmers J."/>
            <person name="Poulsen M."/>
            <person name="Beemelmanns C."/>
        </authorList>
    </citation>
    <scope>NUCLEOTIDE SEQUENCE [LARGE SCALE GENOMIC DNA]</scope>
    <source>
        <strain evidence="3 4">RB5</strain>
    </source>
</reference>
<proteinExistence type="predicted"/>
<gene>
    <name evidence="3" type="ORF">SRB5_60930</name>
</gene>
<dbReference type="EMBL" id="WEGJ01000041">
    <property type="protein sequence ID" value="MQY15901.1"/>
    <property type="molecule type" value="Genomic_DNA"/>
</dbReference>
<comment type="caution">
    <text evidence="3">The sequence shown here is derived from an EMBL/GenBank/DDBJ whole genome shotgun (WGS) entry which is preliminary data.</text>
</comment>
<feature type="region of interest" description="Disordered" evidence="1">
    <location>
        <begin position="28"/>
        <end position="53"/>
    </location>
</feature>
<organism evidence="3 4">
    <name type="scientific">Streptomyces smaragdinus</name>
    <dbReference type="NCBI Taxonomy" id="2585196"/>
    <lineage>
        <taxon>Bacteria</taxon>
        <taxon>Bacillati</taxon>
        <taxon>Actinomycetota</taxon>
        <taxon>Actinomycetes</taxon>
        <taxon>Kitasatosporales</taxon>
        <taxon>Streptomycetaceae</taxon>
        <taxon>Streptomyces</taxon>
    </lineage>
</organism>
<dbReference type="OrthoDB" id="4331879at2"/>
<feature type="chain" id="PRO_5039152133" description="Lipoprotein" evidence="2">
    <location>
        <begin position="19"/>
        <end position="195"/>
    </location>
</feature>
<dbReference type="Proteomes" id="UP000466345">
    <property type="component" value="Unassembled WGS sequence"/>
</dbReference>
<evidence type="ECO:0000313" key="4">
    <source>
        <dbReference type="Proteomes" id="UP000466345"/>
    </source>
</evidence>
<evidence type="ECO:0000256" key="2">
    <source>
        <dbReference type="SAM" id="SignalP"/>
    </source>
</evidence>
<evidence type="ECO:0008006" key="5">
    <source>
        <dbReference type="Google" id="ProtNLM"/>
    </source>
</evidence>
<keyword evidence="2" id="KW-0732">Signal</keyword>
<evidence type="ECO:0000313" key="3">
    <source>
        <dbReference type="EMBL" id="MQY15901.1"/>
    </source>
</evidence>
<evidence type="ECO:0000256" key="1">
    <source>
        <dbReference type="SAM" id="MobiDB-lite"/>
    </source>
</evidence>
<dbReference type="RefSeq" id="WP_153456700.1">
    <property type="nucleotide sequence ID" value="NZ_WEGJ01000041.1"/>
</dbReference>
<name>A0A7K0CR65_9ACTN</name>
<protein>
    <recommendedName>
        <fullName evidence="5">Lipoprotein</fullName>
    </recommendedName>
</protein>
<sequence>MRALTRSVAVALCAVALAGCGIRPTSVPVDAGSAPTRARCGSEDPPAAPRKDGSAQVDVFLVCGPKVSPVRRGVRPPAGSAATVRAYLERELLAQLLREPGPRESTDGYDTDVARIALSAPRAGDPPRAVRFDRDPEELSKQGLAQLVCTFAALDDGTRAVLGTRAQLREYDCTRAVQDDPLRVLEGSREYRVSH</sequence>